<evidence type="ECO:0000313" key="2">
    <source>
        <dbReference type="Proteomes" id="UP000694853"/>
    </source>
</evidence>
<evidence type="ECO:0000313" key="3">
    <source>
        <dbReference type="RefSeq" id="XP_027348079.1"/>
    </source>
</evidence>
<keyword evidence="2" id="KW-1185">Reference proteome</keyword>
<dbReference type="KEGG" id="aprc:113859531"/>
<protein>
    <submittedName>
        <fullName evidence="3">Serine/threonine-protein phosphatase 7 long form homolog</fullName>
    </submittedName>
</protein>
<proteinExistence type="predicted"/>
<reference evidence="3" key="2">
    <citation type="submission" date="2025-08" db="UniProtKB">
        <authorList>
            <consortium name="RefSeq"/>
        </authorList>
    </citation>
    <scope>IDENTIFICATION</scope>
    <source>
        <tissue evidence="3">Young leaves</tissue>
    </source>
</reference>
<dbReference type="PANTHER" id="PTHR46033:SF8">
    <property type="entry name" value="PROTEIN MAINTENANCE OF MERISTEMS-LIKE"/>
    <property type="match status" value="1"/>
</dbReference>
<organism evidence="2 3">
    <name type="scientific">Abrus precatorius</name>
    <name type="common">Indian licorice</name>
    <name type="synonym">Glycine abrus</name>
    <dbReference type="NCBI Taxonomy" id="3816"/>
    <lineage>
        <taxon>Eukaryota</taxon>
        <taxon>Viridiplantae</taxon>
        <taxon>Streptophyta</taxon>
        <taxon>Embryophyta</taxon>
        <taxon>Tracheophyta</taxon>
        <taxon>Spermatophyta</taxon>
        <taxon>Magnoliopsida</taxon>
        <taxon>eudicotyledons</taxon>
        <taxon>Gunneridae</taxon>
        <taxon>Pentapetalae</taxon>
        <taxon>rosids</taxon>
        <taxon>fabids</taxon>
        <taxon>Fabales</taxon>
        <taxon>Fabaceae</taxon>
        <taxon>Papilionoideae</taxon>
        <taxon>50 kb inversion clade</taxon>
        <taxon>NPAAA clade</taxon>
        <taxon>indigoferoid/millettioid clade</taxon>
        <taxon>Abreae</taxon>
        <taxon>Abrus</taxon>
    </lineage>
</organism>
<dbReference type="GeneID" id="113859531"/>
<dbReference type="RefSeq" id="XP_027348079.1">
    <property type="nucleotide sequence ID" value="XM_027492278.1"/>
</dbReference>
<dbReference type="InterPro" id="IPR044824">
    <property type="entry name" value="MAIN-like"/>
</dbReference>
<reference evidence="2" key="1">
    <citation type="journal article" date="2019" name="Toxins">
        <title>Detection of Abrin-Like and Prepropulchellin-Like Toxin Genes and Transcripts Using Whole Genome Sequencing and Full-Length Transcript Sequencing of Abrus precatorius.</title>
        <authorList>
            <person name="Hovde B.T."/>
            <person name="Daligault H.E."/>
            <person name="Hanschen E.R."/>
            <person name="Kunde Y.A."/>
            <person name="Johnson M.B."/>
            <person name="Starkenburg S.R."/>
            <person name="Johnson S.L."/>
        </authorList>
    </citation>
    <scope>NUCLEOTIDE SEQUENCE [LARGE SCALE GENOMIC DNA]</scope>
</reference>
<dbReference type="GO" id="GO:0010073">
    <property type="term" value="P:meristem maintenance"/>
    <property type="evidence" value="ECO:0007669"/>
    <property type="project" value="InterPro"/>
</dbReference>
<dbReference type="Pfam" id="PF10536">
    <property type="entry name" value="PMD"/>
    <property type="match status" value="1"/>
</dbReference>
<feature type="domain" description="Aminotransferase-like plant mobile" evidence="1">
    <location>
        <begin position="74"/>
        <end position="272"/>
    </location>
</feature>
<sequence length="280" mass="31556">MASSSGQNRVIHPGPDDPSLLHLQNIYVSEHIWDGRDHPILKVRKSQFIPAGLDGVPEEILPHLELAGFTGIAHDISVLLGLRIDGRPVIAPIGGNYADIVEESLRIRPSRADFVGSFLKTSWLDQHFTHVAMHAQNPLQITQFARAYMLRLIGSFMLSDHSSSRVSISWGSAVLGFLYRELCMATNIDQHGLGGLAALLVIWAWDRFPFVAPGNPLHTRLHLPYATRWLANQRNRKGRKDISYYRYKFDMLSGEEIIWQPYSIDLINSLPAICREGMEL</sequence>
<dbReference type="PANTHER" id="PTHR46033">
    <property type="entry name" value="PROTEIN MAIN-LIKE 2"/>
    <property type="match status" value="1"/>
</dbReference>
<dbReference type="OrthoDB" id="1001307at2759"/>
<dbReference type="InterPro" id="IPR019557">
    <property type="entry name" value="AminoTfrase-like_pln_mobile"/>
</dbReference>
<evidence type="ECO:0000259" key="1">
    <source>
        <dbReference type="Pfam" id="PF10536"/>
    </source>
</evidence>
<name>A0A8B8L0B8_ABRPR</name>
<dbReference type="Proteomes" id="UP000694853">
    <property type="component" value="Unplaced"/>
</dbReference>
<accession>A0A8B8L0B8</accession>
<dbReference type="AlphaFoldDB" id="A0A8B8L0B8"/>
<gene>
    <name evidence="3" type="primary">LOC113859531</name>
</gene>